<feature type="domain" description="PX" evidence="11">
    <location>
        <begin position="149"/>
        <end position="259"/>
    </location>
</feature>
<dbReference type="STRING" id="1276538.A0A1X7RTG4"/>
<name>A0A1X7RTG4_ZYMT9</name>
<keyword evidence="4" id="KW-0926">Vacuole</keyword>
<feature type="region of interest" description="Disordered" evidence="10">
    <location>
        <begin position="1"/>
        <end position="128"/>
    </location>
</feature>
<keyword evidence="13" id="KW-1185">Reference proteome</keyword>
<keyword evidence="6" id="KW-0472">Membrane</keyword>
<dbReference type="AlphaFoldDB" id="A0A1X7RTG4"/>
<dbReference type="Pfam" id="PF00787">
    <property type="entry name" value="PX"/>
    <property type="match status" value="1"/>
</dbReference>
<reference evidence="12 13" key="1">
    <citation type="submission" date="2016-06" db="EMBL/GenBank/DDBJ databases">
        <authorList>
            <person name="Kjaerup R.B."/>
            <person name="Dalgaard T.S."/>
            <person name="Juul-Madsen H.R."/>
        </authorList>
    </citation>
    <scope>NUCLEOTIDE SEQUENCE [LARGE SCALE GENOMIC DNA]</scope>
</reference>
<evidence type="ECO:0000256" key="6">
    <source>
        <dbReference type="ARBA" id="ARBA00023136"/>
    </source>
</evidence>
<feature type="compositionally biased region" description="Polar residues" evidence="10">
    <location>
        <begin position="24"/>
        <end position="43"/>
    </location>
</feature>
<evidence type="ECO:0000256" key="10">
    <source>
        <dbReference type="SAM" id="MobiDB-lite"/>
    </source>
</evidence>
<evidence type="ECO:0000256" key="2">
    <source>
        <dbReference type="ARBA" id="ARBA00004177"/>
    </source>
</evidence>
<keyword evidence="5" id="KW-0967">Endosome</keyword>
<dbReference type="CDD" id="cd07280">
    <property type="entry name" value="PX_YPT35"/>
    <property type="match status" value="1"/>
</dbReference>
<dbReference type="GO" id="GO:0010008">
    <property type="term" value="C:endosome membrane"/>
    <property type="evidence" value="ECO:0007669"/>
    <property type="project" value="UniProtKB-SubCell"/>
</dbReference>
<gene>
    <name evidence="12" type="ORF">ZT3D7_G5410</name>
</gene>
<dbReference type="InterPro" id="IPR001683">
    <property type="entry name" value="PX_dom"/>
</dbReference>
<dbReference type="PANTHER" id="PTHR10555">
    <property type="entry name" value="SORTING NEXIN"/>
    <property type="match status" value="1"/>
</dbReference>
<proteinExistence type="inferred from homology"/>
<sequence length="259" mass="28620">MSSRHHHKEDHAIDDDDTSEADVRSSSPSAVVTTLHTDSTQLKNTEDHSTTSLGLTIKDANPSLPAMSASAPTEPAEAPQQQPPSPLSNPIHHQNPTSTIPPFWSPSPHHTRSPSSHSFPSTPHPSAILLIDHTSSPSTSQKWQSCWAQSVSISSYILISGPTGIGAYVVWHVTVQTLEGGEVELRKRYSEFDRLRSELKRAFPHAAKMIPKLPRKSVVSRFRPEFLEGRRMGLEHFLTCILLNPEFASSPILKEFVFS</sequence>
<evidence type="ECO:0000313" key="12">
    <source>
        <dbReference type="EMBL" id="SMQ50257.1"/>
    </source>
</evidence>
<feature type="compositionally biased region" description="Polar residues" evidence="10">
    <location>
        <begin position="91"/>
        <end position="100"/>
    </location>
</feature>
<feature type="compositionally biased region" description="Low complexity" evidence="10">
    <location>
        <begin position="113"/>
        <end position="126"/>
    </location>
</feature>
<evidence type="ECO:0000256" key="4">
    <source>
        <dbReference type="ARBA" id="ARBA00022554"/>
    </source>
</evidence>
<evidence type="ECO:0000259" key="11">
    <source>
        <dbReference type="PROSITE" id="PS50195"/>
    </source>
</evidence>
<dbReference type="Gene3D" id="3.30.1520.10">
    <property type="entry name" value="Phox-like domain"/>
    <property type="match status" value="1"/>
</dbReference>
<dbReference type="PANTHER" id="PTHR10555:SF170">
    <property type="entry name" value="FI18122P1"/>
    <property type="match status" value="1"/>
</dbReference>
<dbReference type="SUPFAM" id="SSF64268">
    <property type="entry name" value="PX domain"/>
    <property type="match status" value="1"/>
</dbReference>
<dbReference type="EMBL" id="LT853695">
    <property type="protein sequence ID" value="SMQ50257.1"/>
    <property type="molecule type" value="Genomic_DNA"/>
</dbReference>
<dbReference type="GO" id="GO:0032266">
    <property type="term" value="F:phosphatidylinositol-3-phosphate binding"/>
    <property type="evidence" value="ECO:0007669"/>
    <property type="project" value="InterPro"/>
</dbReference>
<evidence type="ECO:0000256" key="8">
    <source>
        <dbReference type="ARBA" id="ARBA00033774"/>
    </source>
</evidence>
<dbReference type="PROSITE" id="PS50195">
    <property type="entry name" value="PX"/>
    <property type="match status" value="1"/>
</dbReference>
<dbReference type="InterPro" id="IPR036871">
    <property type="entry name" value="PX_dom_sf"/>
</dbReference>
<comment type="subcellular location">
    <subcellularLocation>
        <location evidence="2">Endosome</location>
    </subcellularLocation>
    <subcellularLocation>
        <location evidence="1">Vacuole membrane</location>
        <topology evidence="1">Peripheral membrane protein</topology>
    </subcellularLocation>
</comment>
<dbReference type="SMART" id="SM00312">
    <property type="entry name" value="PX"/>
    <property type="match status" value="1"/>
</dbReference>
<evidence type="ECO:0000256" key="9">
    <source>
        <dbReference type="ARBA" id="ARBA00033785"/>
    </source>
</evidence>
<dbReference type="InterPro" id="IPR037917">
    <property type="entry name" value="Ypt35_PX"/>
</dbReference>
<dbReference type="GO" id="GO:0005774">
    <property type="term" value="C:vacuolar membrane"/>
    <property type="evidence" value="ECO:0007669"/>
    <property type="project" value="UniProtKB-SubCell"/>
</dbReference>
<organism evidence="12 13">
    <name type="scientific">Zymoseptoria tritici (strain ST99CH_3D7)</name>
    <dbReference type="NCBI Taxonomy" id="1276538"/>
    <lineage>
        <taxon>Eukaryota</taxon>
        <taxon>Fungi</taxon>
        <taxon>Dikarya</taxon>
        <taxon>Ascomycota</taxon>
        <taxon>Pezizomycotina</taxon>
        <taxon>Dothideomycetes</taxon>
        <taxon>Dothideomycetidae</taxon>
        <taxon>Mycosphaerellales</taxon>
        <taxon>Mycosphaerellaceae</taxon>
        <taxon>Zymoseptoria</taxon>
    </lineage>
</organism>
<feature type="compositionally biased region" description="Low complexity" evidence="10">
    <location>
        <begin position="65"/>
        <end position="80"/>
    </location>
</feature>
<comment type="function">
    <text evidence="7">Recruits the lipid transfer protein VPS13 to endosomal and vacuolar membranes.</text>
</comment>
<evidence type="ECO:0000313" key="13">
    <source>
        <dbReference type="Proteomes" id="UP000215127"/>
    </source>
</evidence>
<evidence type="ECO:0000256" key="7">
    <source>
        <dbReference type="ARBA" id="ARBA00033728"/>
    </source>
</evidence>
<protein>
    <recommendedName>
        <fullName evidence="8">Endosomal/vacuolar adapter protein YPT35</fullName>
    </recommendedName>
    <alternativeName>
        <fullName evidence="9">PX domain-containing protein YPT35</fullName>
    </alternativeName>
</protein>
<evidence type="ECO:0000256" key="5">
    <source>
        <dbReference type="ARBA" id="ARBA00022753"/>
    </source>
</evidence>
<accession>A0A1X7RTG4</accession>
<evidence type="ECO:0000256" key="1">
    <source>
        <dbReference type="ARBA" id="ARBA00004148"/>
    </source>
</evidence>
<evidence type="ECO:0000256" key="3">
    <source>
        <dbReference type="ARBA" id="ARBA00007426"/>
    </source>
</evidence>
<dbReference type="Proteomes" id="UP000215127">
    <property type="component" value="Chromosome 4"/>
</dbReference>
<comment type="similarity">
    <text evidence="3">Belongs to the YPT35 family.</text>
</comment>